<protein>
    <submittedName>
        <fullName evidence="2">Uncharacterized protein</fullName>
    </submittedName>
</protein>
<feature type="region of interest" description="Disordered" evidence="1">
    <location>
        <begin position="79"/>
        <end position="104"/>
    </location>
</feature>
<feature type="compositionally biased region" description="Polar residues" evidence="1">
    <location>
        <begin position="95"/>
        <end position="104"/>
    </location>
</feature>
<name>A0A3M7SUN1_BRAPC</name>
<feature type="region of interest" description="Disordered" evidence="1">
    <location>
        <begin position="126"/>
        <end position="157"/>
    </location>
</feature>
<sequence length="157" mass="17797">MEMNQAQDEEGELVVVSKKNTEMFMVVQYVKELKKHLRAVNKVVETNRDCKFFGSTSAPLNDDELVEIKAKTFKKNKKLSSSLPVPARGKGRARATSSERVSNTKALEVLPTAVLESADEDETYKPGKYLKKRLNEARSTGTRRSQRVRKPVDRLKL</sequence>
<evidence type="ECO:0000313" key="3">
    <source>
        <dbReference type="Proteomes" id="UP000276133"/>
    </source>
</evidence>
<gene>
    <name evidence="2" type="ORF">BpHYR1_039397</name>
</gene>
<reference evidence="2 3" key="1">
    <citation type="journal article" date="2018" name="Sci. Rep.">
        <title>Genomic signatures of local adaptation to the degree of environmental predictability in rotifers.</title>
        <authorList>
            <person name="Franch-Gras L."/>
            <person name="Hahn C."/>
            <person name="Garcia-Roger E.M."/>
            <person name="Carmona M.J."/>
            <person name="Serra M."/>
            <person name="Gomez A."/>
        </authorList>
    </citation>
    <scope>NUCLEOTIDE SEQUENCE [LARGE SCALE GENOMIC DNA]</scope>
    <source>
        <strain evidence="2">HYR1</strain>
    </source>
</reference>
<organism evidence="2 3">
    <name type="scientific">Brachionus plicatilis</name>
    <name type="common">Marine rotifer</name>
    <name type="synonym">Brachionus muelleri</name>
    <dbReference type="NCBI Taxonomy" id="10195"/>
    <lineage>
        <taxon>Eukaryota</taxon>
        <taxon>Metazoa</taxon>
        <taxon>Spiralia</taxon>
        <taxon>Gnathifera</taxon>
        <taxon>Rotifera</taxon>
        <taxon>Eurotatoria</taxon>
        <taxon>Monogononta</taxon>
        <taxon>Pseudotrocha</taxon>
        <taxon>Ploima</taxon>
        <taxon>Brachionidae</taxon>
        <taxon>Brachionus</taxon>
    </lineage>
</organism>
<evidence type="ECO:0000313" key="2">
    <source>
        <dbReference type="EMBL" id="RNA39409.1"/>
    </source>
</evidence>
<comment type="caution">
    <text evidence="2">The sequence shown here is derived from an EMBL/GenBank/DDBJ whole genome shotgun (WGS) entry which is preliminary data.</text>
</comment>
<evidence type="ECO:0000256" key="1">
    <source>
        <dbReference type="SAM" id="MobiDB-lite"/>
    </source>
</evidence>
<proteinExistence type="predicted"/>
<dbReference type="OrthoDB" id="115435at2759"/>
<dbReference type="AlphaFoldDB" id="A0A3M7SUN1"/>
<dbReference type="EMBL" id="REGN01000752">
    <property type="protein sequence ID" value="RNA39409.1"/>
    <property type="molecule type" value="Genomic_DNA"/>
</dbReference>
<keyword evidence="3" id="KW-1185">Reference proteome</keyword>
<dbReference type="Proteomes" id="UP000276133">
    <property type="component" value="Unassembled WGS sequence"/>
</dbReference>
<accession>A0A3M7SUN1</accession>